<dbReference type="Proteomes" id="UP000241829">
    <property type="component" value="Chromosome"/>
</dbReference>
<keyword evidence="4" id="KW-1185">Reference proteome</keyword>
<evidence type="ECO:0000313" key="4">
    <source>
        <dbReference type="Proteomes" id="UP000241829"/>
    </source>
</evidence>
<dbReference type="EMBL" id="CP027792">
    <property type="protein sequence ID" value="AVP57196.1"/>
    <property type="molecule type" value="Genomic_DNA"/>
</dbReference>
<feature type="chain" id="PRO_5015175915" description="DUF3060 domain-containing protein" evidence="2">
    <location>
        <begin position="29"/>
        <end position="135"/>
    </location>
</feature>
<keyword evidence="2" id="KW-0732">Signal</keyword>
<proteinExistence type="predicted"/>
<name>A0A2P1NJK3_9BURK</name>
<evidence type="ECO:0000256" key="2">
    <source>
        <dbReference type="SAM" id="SignalP"/>
    </source>
</evidence>
<evidence type="ECO:0008006" key="5">
    <source>
        <dbReference type="Google" id="ProtNLM"/>
    </source>
</evidence>
<organism evidence="3 4">
    <name type="scientific">Pulveribacter suum</name>
    <dbReference type="NCBI Taxonomy" id="2116657"/>
    <lineage>
        <taxon>Bacteria</taxon>
        <taxon>Pseudomonadati</taxon>
        <taxon>Pseudomonadota</taxon>
        <taxon>Betaproteobacteria</taxon>
        <taxon>Burkholderiales</taxon>
        <taxon>Comamonadaceae</taxon>
        <taxon>Pulveribacter</taxon>
    </lineage>
</organism>
<feature type="compositionally biased region" description="Low complexity" evidence="1">
    <location>
        <begin position="32"/>
        <end position="59"/>
    </location>
</feature>
<gene>
    <name evidence="3" type="ORF">C7H73_05630</name>
</gene>
<dbReference type="OrthoDB" id="8910276at2"/>
<evidence type="ECO:0000313" key="3">
    <source>
        <dbReference type="EMBL" id="AVP57196.1"/>
    </source>
</evidence>
<sequence>MKGHAFSKGSAMALVWLAAACLASPALADAPGPRGPIGPQGHIGPPGGKPVAPAPAAAASRQARGNHIEASGNQASGVVCGPGGANVNSVDVQGARLDGRTVIVQGRNTHGVDTRDCPAPVDGHAPAQVNSIRVR</sequence>
<evidence type="ECO:0000256" key="1">
    <source>
        <dbReference type="SAM" id="MobiDB-lite"/>
    </source>
</evidence>
<reference evidence="4" key="1">
    <citation type="submission" date="2018-03" db="EMBL/GenBank/DDBJ databases">
        <title>Genome sequencing of Melaminivora sp. strain SC2-7.</title>
        <authorList>
            <person name="Kim S.-J."/>
            <person name="Heo J."/>
            <person name="Ahn J.-H."/>
            <person name="Kwon S.-W."/>
        </authorList>
    </citation>
    <scope>NUCLEOTIDE SEQUENCE [LARGE SCALE GENOMIC DNA]</scope>
    <source>
        <strain evidence="4">SC2-7</strain>
    </source>
</reference>
<dbReference type="AlphaFoldDB" id="A0A2P1NJK3"/>
<accession>A0A2P1NJK3</accession>
<feature type="signal peptide" evidence="2">
    <location>
        <begin position="1"/>
        <end position="28"/>
    </location>
</feature>
<dbReference type="PROSITE" id="PS51257">
    <property type="entry name" value="PROKAR_LIPOPROTEIN"/>
    <property type="match status" value="1"/>
</dbReference>
<dbReference type="RefSeq" id="WP_106845753.1">
    <property type="nucleotide sequence ID" value="NZ_CP027792.1"/>
</dbReference>
<protein>
    <recommendedName>
        <fullName evidence="5">DUF3060 domain-containing protein</fullName>
    </recommendedName>
</protein>
<feature type="region of interest" description="Disordered" evidence="1">
    <location>
        <begin position="32"/>
        <end position="67"/>
    </location>
</feature>
<dbReference type="KEGG" id="melm:C7H73_05630"/>